<accession>A0AAU9K898</accession>
<dbReference type="EMBL" id="CAJZBQ010000057">
    <property type="protein sequence ID" value="CAG9333869.1"/>
    <property type="molecule type" value="Genomic_DNA"/>
</dbReference>
<protein>
    <submittedName>
        <fullName evidence="1">Uncharacterized protein</fullName>
    </submittedName>
</protein>
<dbReference type="AlphaFoldDB" id="A0AAU9K898"/>
<gene>
    <name evidence="1" type="ORF">BSTOLATCC_MIC59678</name>
</gene>
<evidence type="ECO:0000313" key="2">
    <source>
        <dbReference type="Proteomes" id="UP001162131"/>
    </source>
</evidence>
<organism evidence="1 2">
    <name type="scientific">Blepharisma stoltei</name>
    <dbReference type="NCBI Taxonomy" id="1481888"/>
    <lineage>
        <taxon>Eukaryota</taxon>
        <taxon>Sar</taxon>
        <taxon>Alveolata</taxon>
        <taxon>Ciliophora</taxon>
        <taxon>Postciliodesmatophora</taxon>
        <taxon>Heterotrichea</taxon>
        <taxon>Heterotrichida</taxon>
        <taxon>Blepharismidae</taxon>
        <taxon>Blepharisma</taxon>
    </lineage>
</organism>
<name>A0AAU9K898_9CILI</name>
<evidence type="ECO:0000313" key="1">
    <source>
        <dbReference type="EMBL" id="CAG9333869.1"/>
    </source>
</evidence>
<proteinExistence type="predicted"/>
<keyword evidence="2" id="KW-1185">Reference proteome</keyword>
<comment type="caution">
    <text evidence="1">The sequence shown here is derived from an EMBL/GenBank/DDBJ whole genome shotgun (WGS) entry which is preliminary data.</text>
</comment>
<sequence length="282" mass="33139">MWKLNEFAEFAKNSGILYNQKRQFVRCKESINSYIISYKLKFKNNILIKVSLKEVKFFKLTSFPKSLVSKALKHTGDYFIYKSASNFVWKNELLNSYPNLIYDNLQVRLGQITQKFMKLLRKIRELLDDCSADANNGNSNRNNDEFEILKFPPAIKIDAKKFQELFHKDPPVNFIENIVLIKEKAHHIYTVKCFYIFNEIRKVFIGIGDYKRVCEEINAQGIGEFYNKLYFIQLKLCVLNDFAREEGPAKMPLQFGEEYSERCFAAIDPGIFALSMKDFQEL</sequence>
<dbReference type="Proteomes" id="UP001162131">
    <property type="component" value="Unassembled WGS sequence"/>
</dbReference>
<reference evidence="1" key="1">
    <citation type="submission" date="2021-09" db="EMBL/GenBank/DDBJ databases">
        <authorList>
            <consortium name="AG Swart"/>
            <person name="Singh M."/>
            <person name="Singh A."/>
            <person name="Seah K."/>
            <person name="Emmerich C."/>
        </authorList>
    </citation>
    <scope>NUCLEOTIDE SEQUENCE</scope>
    <source>
        <strain evidence="1">ATCC30299</strain>
    </source>
</reference>